<dbReference type="RefSeq" id="WP_310266742.1">
    <property type="nucleotide sequence ID" value="NZ_JAVDXU010000002.1"/>
</dbReference>
<keyword evidence="1" id="KW-0175">Coiled coil</keyword>
<keyword evidence="3" id="KW-0812">Transmembrane</keyword>
<feature type="transmembrane region" description="Helical" evidence="3">
    <location>
        <begin position="57"/>
        <end position="79"/>
    </location>
</feature>
<evidence type="ECO:0000313" key="4">
    <source>
        <dbReference type="EMBL" id="MDR7270645.1"/>
    </source>
</evidence>
<reference evidence="4 5" key="1">
    <citation type="submission" date="2023-07" db="EMBL/GenBank/DDBJ databases">
        <title>Sorghum-associated microbial communities from plants grown in Nebraska, USA.</title>
        <authorList>
            <person name="Schachtman D."/>
        </authorList>
    </citation>
    <scope>NUCLEOTIDE SEQUENCE [LARGE SCALE GENOMIC DNA]</scope>
    <source>
        <strain evidence="4 5">BE314</strain>
    </source>
</reference>
<feature type="coiled-coil region" evidence="1">
    <location>
        <begin position="327"/>
        <end position="364"/>
    </location>
</feature>
<name>A0ABU1YP58_ROSSA</name>
<keyword evidence="5" id="KW-1185">Reference proteome</keyword>
<protein>
    <submittedName>
        <fullName evidence="4">Small-conductance mechanosensitive channel</fullName>
    </submittedName>
</protein>
<evidence type="ECO:0000256" key="3">
    <source>
        <dbReference type="SAM" id="Phobius"/>
    </source>
</evidence>
<proteinExistence type="predicted"/>
<gene>
    <name evidence="4" type="ORF">J2X20_003303</name>
</gene>
<evidence type="ECO:0000256" key="1">
    <source>
        <dbReference type="SAM" id="Coils"/>
    </source>
</evidence>
<feature type="transmembrane region" description="Helical" evidence="3">
    <location>
        <begin position="199"/>
        <end position="216"/>
    </location>
</feature>
<feature type="transmembrane region" description="Helical" evidence="3">
    <location>
        <begin position="99"/>
        <end position="118"/>
    </location>
</feature>
<keyword evidence="3" id="KW-1133">Transmembrane helix</keyword>
<evidence type="ECO:0000313" key="5">
    <source>
        <dbReference type="Proteomes" id="UP001180453"/>
    </source>
</evidence>
<comment type="caution">
    <text evidence="4">The sequence shown here is derived from an EMBL/GenBank/DDBJ whole genome shotgun (WGS) entry which is preliminary data.</text>
</comment>
<feature type="region of interest" description="Disordered" evidence="2">
    <location>
        <begin position="224"/>
        <end position="249"/>
    </location>
</feature>
<organism evidence="4 5">
    <name type="scientific">Roseateles saccharophilus</name>
    <name type="common">Pseudomonas saccharophila</name>
    <dbReference type="NCBI Taxonomy" id="304"/>
    <lineage>
        <taxon>Bacteria</taxon>
        <taxon>Pseudomonadati</taxon>
        <taxon>Pseudomonadota</taxon>
        <taxon>Betaproteobacteria</taxon>
        <taxon>Burkholderiales</taxon>
        <taxon>Sphaerotilaceae</taxon>
        <taxon>Roseateles</taxon>
    </lineage>
</organism>
<feature type="compositionally biased region" description="Low complexity" evidence="2">
    <location>
        <begin position="224"/>
        <end position="237"/>
    </location>
</feature>
<feature type="transmembrane region" description="Helical" evidence="3">
    <location>
        <begin position="29"/>
        <end position="48"/>
    </location>
</feature>
<sequence>MPNPAVAARVAVFPAREVAMDDNKISQRVKWGVIGLLLVCAVLAAMLWKQDKHSDSALWFVGLLVLTATALTLTAIVFGGLKLNDANEAFGLPSGSVRTLLAVGVMVLFAVFGLKFFGDTLDQAQTPRPSDKPFEQVEVPVARLEAELERYKQVKSVLVVVASPGRAAAGNDAGANARLSLYTMESRPSTSALDAQKQLLTAIITLLTTVVGFYFGSKSAGDGMRGAAAAAPTDPGAQQRQAEGLASDRDGLEAQIKAQRETLERLKAQPTPEGGPAPGVAAALAQALDLDGQLDTLREKLSTALTAAQAKLAAVAAAPAGGEAAARDAAQQALAQASAELQALKQATQAFADATTKLLELTAKG</sequence>
<dbReference type="Proteomes" id="UP001180453">
    <property type="component" value="Unassembled WGS sequence"/>
</dbReference>
<evidence type="ECO:0000256" key="2">
    <source>
        <dbReference type="SAM" id="MobiDB-lite"/>
    </source>
</evidence>
<dbReference type="EMBL" id="JAVDXU010000002">
    <property type="protein sequence ID" value="MDR7270645.1"/>
    <property type="molecule type" value="Genomic_DNA"/>
</dbReference>
<keyword evidence="3" id="KW-0472">Membrane</keyword>
<accession>A0ABU1YP58</accession>